<accession>A0A6L7IVP3</accession>
<dbReference type="Gene3D" id="3.40.50.2000">
    <property type="entry name" value="Glycogen Phosphorylase B"/>
    <property type="match status" value="2"/>
</dbReference>
<dbReference type="Pfam" id="PF00534">
    <property type="entry name" value="Glycos_transf_1"/>
    <property type="match status" value="1"/>
</dbReference>
<dbReference type="RefSeq" id="WP_160943423.1">
    <property type="nucleotide sequence ID" value="NZ_CP063310.1"/>
</dbReference>
<dbReference type="AlphaFoldDB" id="A0A6L7IVP3"/>
<evidence type="ECO:0000259" key="1">
    <source>
        <dbReference type="Pfam" id="PF00534"/>
    </source>
</evidence>
<dbReference type="EMBL" id="CP063310">
    <property type="protein sequence ID" value="QOS68989.1"/>
    <property type="molecule type" value="Genomic_DNA"/>
</dbReference>
<feature type="domain" description="Glycosyl transferase family 1" evidence="1">
    <location>
        <begin position="209"/>
        <end position="367"/>
    </location>
</feature>
<gene>
    <name evidence="2" type="ORF">GS424_003835</name>
</gene>
<dbReference type="SUPFAM" id="SSF53756">
    <property type="entry name" value="UDP-Glycosyltransferase/glycogen phosphorylase"/>
    <property type="match status" value="1"/>
</dbReference>
<dbReference type="CDD" id="cd03801">
    <property type="entry name" value="GT4_PimA-like"/>
    <property type="match status" value="1"/>
</dbReference>
<dbReference type="PANTHER" id="PTHR45947">
    <property type="entry name" value="SULFOQUINOVOSYL TRANSFERASE SQD2"/>
    <property type="match status" value="1"/>
</dbReference>
<dbReference type="GO" id="GO:0016757">
    <property type="term" value="F:glycosyltransferase activity"/>
    <property type="evidence" value="ECO:0007669"/>
    <property type="project" value="InterPro"/>
</dbReference>
<protein>
    <submittedName>
        <fullName evidence="2">Glycosyltransferase</fullName>
    </submittedName>
</protein>
<name>A0A6L7IVP3_9ACTN</name>
<evidence type="ECO:0000313" key="3">
    <source>
        <dbReference type="Proteomes" id="UP000478463"/>
    </source>
</evidence>
<reference evidence="2 3" key="1">
    <citation type="submission" date="2020-10" db="EMBL/GenBank/DDBJ databases">
        <title>Eggerthella sp. nov., isolated from human feces.</title>
        <authorList>
            <person name="Yajun G."/>
        </authorList>
    </citation>
    <scope>NUCLEOTIDE SEQUENCE [LARGE SCALE GENOMIC DNA]</scope>
    <source>
        <strain evidence="2 3">HF-1101</strain>
    </source>
</reference>
<sequence>MKPLRAAIVAVCDFDVNPMGGEVSLLRNLLSGSTGDPSTEYSLIGLSFNGEETGCWQEKVISGSNYNWLPVASISQNLSRFVPLRLRMALGLRKHSKQISERNFDIVYFHSAELFSPLRCLNVPLVYHVHGNPYYTVRMSRFPLLRTRPFTLFYDTVIESALKGSDRIIWAACRSKDEYFDLVPHLKPTLEDKIDIVHSSFDAMLDLIQEETLDSRFKYIITVGRLSRIKHIDFILEVFASIQKIRTDIRMLVCGSGEEEDALKEKANILGCGKSVTFFGNVDKHRLASYLNQSRVFLFASESEALSLVVLESLHMGTPVVSTSVGDVPLVIENEYVGSIVEGWDEKEFVQKAIHYLDAGEEELKTIRSACGKAASRYTPERMASEINKVLHSTYDASHKVQDADNK</sequence>
<keyword evidence="2" id="KW-0808">Transferase</keyword>
<dbReference type="KEGG" id="egd:GS424_003835"/>
<dbReference type="InterPro" id="IPR050194">
    <property type="entry name" value="Glycosyltransferase_grp1"/>
</dbReference>
<organism evidence="2 3">
    <name type="scientific">Eggerthella guodeyinii</name>
    <dbReference type="NCBI Taxonomy" id="2690837"/>
    <lineage>
        <taxon>Bacteria</taxon>
        <taxon>Bacillati</taxon>
        <taxon>Actinomycetota</taxon>
        <taxon>Coriobacteriia</taxon>
        <taxon>Eggerthellales</taxon>
        <taxon>Eggerthellaceae</taxon>
        <taxon>Eggerthella</taxon>
    </lineage>
</organism>
<dbReference type="Proteomes" id="UP000478463">
    <property type="component" value="Chromosome"/>
</dbReference>
<dbReference type="InterPro" id="IPR001296">
    <property type="entry name" value="Glyco_trans_1"/>
</dbReference>
<evidence type="ECO:0000313" key="2">
    <source>
        <dbReference type="EMBL" id="QOS68989.1"/>
    </source>
</evidence>
<dbReference type="PANTHER" id="PTHR45947:SF3">
    <property type="entry name" value="SULFOQUINOVOSYL TRANSFERASE SQD2"/>
    <property type="match status" value="1"/>
</dbReference>
<proteinExistence type="predicted"/>